<feature type="domain" description="AAA+ ATPase" evidence="5">
    <location>
        <begin position="286"/>
        <end position="438"/>
    </location>
</feature>
<evidence type="ECO:0000259" key="5">
    <source>
        <dbReference type="SMART" id="SM00382"/>
    </source>
</evidence>
<dbReference type="Proteomes" id="UP000649573">
    <property type="component" value="Unassembled WGS sequence"/>
</dbReference>
<dbReference type="Gene3D" id="1.25.40.10">
    <property type="entry name" value="Tetratricopeptide repeat domain"/>
    <property type="match status" value="2"/>
</dbReference>
<dbReference type="SMART" id="SM00862">
    <property type="entry name" value="Trans_reg_C"/>
    <property type="match status" value="1"/>
</dbReference>
<keyword evidence="2" id="KW-0805">Transcription regulation</keyword>
<name>A0ABQ2UHU1_9PSEU</name>
<dbReference type="Pfam" id="PF03704">
    <property type="entry name" value="BTAD"/>
    <property type="match status" value="1"/>
</dbReference>
<comment type="similarity">
    <text evidence="1">Belongs to the AfsR/DnrI/RedD regulatory family.</text>
</comment>
<dbReference type="Gene3D" id="3.40.50.300">
    <property type="entry name" value="P-loop containing nucleotide triphosphate hydrolases"/>
    <property type="match status" value="1"/>
</dbReference>
<dbReference type="PRINTS" id="PR00364">
    <property type="entry name" value="DISEASERSIST"/>
</dbReference>
<dbReference type="InterPro" id="IPR036388">
    <property type="entry name" value="WH-like_DNA-bd_sf"/>
</dbReference>
<feature type="domain" description="Bacterial transcriptional activator" evidence="7">
    <location>
        <begin position="95"/>
        <end position="239"/>
    </location>
</feature>
<dbReference type="InterPro" id="IPR016032">
    <property type="entry name" value="Sig_transdc_resp-reg_C-effctor"/>
</dbReference>
<feature type="domain" description="OmpR/PhoB-type" evidence="6">
    <location>
        <begin position="16"/>
        <end position="88"/>
    </location>
</feature>
<dbReference type="CDD" id="cd15831">
    <property type="entry name" value="BTAD"/>
    <property type="match status" value="1"/>
</dbReference>
<dbReference type="Pfam" id="PF13424">
    <property type="entry name" value="TPR_12"/>
    <property type="match status" value="1"/>
</dbReference>
<dbReference type="SUPFAM" id="SSF46894">
    <property type="entry name" value="C-terminal effector domain of the bipartite response regulators"/>
    <property type="match status" value="1"/>
</dbReference>
<dbReference type="SUPFAM" id="SSF48452">
    <property type="entry name" value="TPR-like"/>
    <property type="match status" value="2"/>
</dbReference>
<evidence type="ECO:0000313" key="9">
    <source>
        <dbReference type="Proteomes" id="UP000649573"/>
    </source>
</evidence>
<evidence type="ECO:0000259" key="6">
    <source>
        <dbReference type="SMART" id="SM00862"/>
    </source>
</evidence>
<keyword evidence="3" id="KW-0238">DNA-binding</keyword>
<dbReference type="InterPro" id="IPR011990">
    <property type="entry name" value="TPR-like_helical_dom_sf"/>
</dbReference>
<evidence type="ECO:0000313" key="8">
    <source>
        <dbReference type="EMBL" id="GGU35461.1"/>
    </source>
</evidence>
<protein>
    <submittedName>
        <fullName evidence="8">SARP family transcriptional regulator</fullName>
    </submittedName>
</protein>
<reference evidence="9" key="1">
    <citation type="journal article" date="2019" name="Int. J. Syst. Evol. Microbiol.">
        <title>The Global Catalogue of Microorganisms (GCM) 10K type strain sequencing project: providing services to taxonomists for standard genome sequencing and annotation.</title>
        <authorList>
            <consortium name="The Broad Institute Genomics Platform"/>
            <consortium name="The Broad Institute Genome Sequencing Center for Infectious Disease"/>
            <person name="Wu L."/>
            <person name="Ma J."/>
        </authorList>
    </citation>
    <scope>NUCLEOTIDE SEQUENCE [LARGE SCALE GENOMIC DNA]</scope>
    <source>
        <strain evidence="9">JCM 3296</strain>
    </source>
</reference>
<dbReference type="InterPro" id="IPR003593">
    <property type="entry name" value="AAA+_ATPase"/>
</dbReference>
<dbReference type="SUPFAM" id="SSF52540">
    <property type="entry name" value="P-loop containing nucleoside triphosphate hydrolases"/>
    <property type="match status" value="1"/>
</dbReference>
<sequence>MKFGVLGPLTVTTSDGVPITVGGARLRTLLAVLLFHAGNPISVGRLVDTVWDGAPPKSHLSNLHTYISRLRDRLDGVRIDHFDGQFCLYLPPDALDLLRFRREAEAGRLAVRGGDPAAAAEHFRAALAQWRDRPLPDLSVPGLEAEITELEATRLNLVEECFAAELATGRGGELVGELQAAVAEHPTRERLCGQLMTALCEAGRQADALAVYRTARATLVDALGVEPGPELRQLHEKILRGEPPRLSAALRTGFPICQLPPDVADFSGRAPMLDELTNVLRASTSTVPVVVLTGKPGVGKTALAMRVAHQLRSEFPDGQLFTRLTGATREPKQAHDTLAGLLRATGASGASIPDDPEERAALFRARLADRRVLVVLDDAASPHQVRPLLPGTPGCAVLVSSRTRLSGLAGVQRFAVLPFTDDEARHFLERVAGPARVGAEPVAASRVAAMCGNLPLALRIAATRLATRPQLSLRYLARRLGDERHRLDELAISDLQVRASLAVSYDALTPLGRKAFRRMSLLGPHSVPGWVVAVLLDAADADGVLEELVEASLLDPAGSDAAGEPRYRMHDLLRVFGAERAETEDTESDRLGACRRVVDAALAFADAAARRMPRTFTLSRLNDVVAAPAVGVHDLIDDPVAWFTAEQSNLIHLVRMACARGWHREAALLAERLDVKLWSRSEWAEMRTLHEVLRGSDERTAARAEFVLTLIDAHRGHHDQVAVRFERCCKEFERLGDLHALACALSNYAHFLALTGEAERSLPDAERAIELFRAEGDGFGEAAARRSASITLGRLGRLTEALAHSERALALARELNEDRQIALALSEVAWVRLLTGELSGARTAGTDAVTLFRALGERSALANTLYDLGLVEARLGHRDGAVRCFEESGQLASDIDERPLVAATARGLAAARIGTQEAVSALRDSLEVFRELAVDSEQTITLHLLADALDATGSCGAGARAEADRLADRPDLVTSVKLGALLALSTED</sequence>
<dbReference type="InterPro" id="IPR051677">
    <property type="entry name" value="AfsR-DnrI-RedD_regulator"/>
</dbReference>
<keyword evidence="9" id="KW-1185">Reference proteome</keyword>
<organism evidence="8 9">
    <name type="scientific">Lentzea flava</name>
    <dbReference type="NCBI Taxonomy" id="103732"/>
    <lineage>
        <taxon>Bacteria</taxon>
        <taxon>Bacillati</taxon>
        <taxon>Actinomycetota</taxon>
        <taxon>Actinomycetes</taxon>
        <taxon>Pseudonocardiales</taxon>
        <taxon>Pseudonocardiaceae</taxon>
        <taxon>Lentzea</taxon>
    </lineage>
</organism>
<keyword evidence="4" id="KW-0804">Transcription</keyword>
<dbReference type="SMART" id="SM01043">
    <property type="entry name" value="BTAD"/>
    <property type="match status" value="1"/>
</dbReference>
<evidence type="ECO:0000256" key="4">
    <source>
        <dbReference type="ARBA" id="ARBA00023163"/>
    </source>
</evidence>
<dbReference type="Gene3D" id="1.10.10.10">
    <property type="entry name" value="Winged helix-like DNA-binding domain superfamily/Winged helix DNA-binding domain"/>
    <property type="match status" value="1"/>
</dbReference>
<dbReference type="SMART" id="SM00382">
    <property type="entry name" value="AAA"/>
    <property type="match status" value="1"/>
</dbReference>
<comment type="caution">
    <text evidence="8">The sequence shown here is derived from an EMBL/GenBank/DDBJ whole genome shotgun (WGS) entry which is preliminary data.</text>
</comment>
<accession>A0ABQ2UHU1</accession>
<dbReference type="PANTHER" id="PTHR35807:SF1">
    <property type="entry name" value="TRANSCRIPTIONAL REGULATOR REDD"/>
    <property type="match status" value="1"/>
</dbReference>
<dbReference type="Pfam" id="PF13191">
    <property type="entry name" value="AAA_16"/>
    <property type="match status" value="1"/>
</dbReference>
<dbReference type="InterPro" id="IPR005158">
    <property type="entry name" value="BTAD"/>
</dbReference>
<evidence type="ECO:0000259" key="7">
    <source>
        <dbReference type="SMART" id="SM01043"/>
    </source>
</evidence>
<dbReference type="InterPro" id="IPR041664">
    <property type="entry name" value="AAA_16"/>
</dbReference>
<evidence type="ECO:0000256" key="2">
    <source>
        <dbReference type="ARBA" id="ARBA00023015"/>
    </source>
</evidence>
<gene>
    <name evidence="8" type="ORF">GCM10010178_29570</name>
</gene>
<dbReference type="RefSeq" id="WP_189254226.1">
    <property type="nucleotide sequence ID" value="NZ_BMRE01000010.1"/>
</dbReference>
<dbReference type="InterPro" id="IPR027417">
    <property type="entry name" value="P-loop_NTPase"/>
</dbReference>
<dbReference type="PANTHER" id="PTHR35807">
    <property type="entry name" value="TRANSCRIPTIONAL REGULATOR REDD-RELATED"/>
    <property type="match status" value="1"/>
</dbReference>
<dbReference type="EMBL" id="BMRE01000010">
    <property type="protein sequence ID" value="GGU35461.1"/>
    <property type="molecule type" value="Genomic_DNA"/>
</dbReference>
<proteinExistence type="inferred from homology"/>
<evidence type="ECO:0000256" key="1">
    <source>
        <dbReference type="ARBA" id="ARBA00005820"/>
    </source>
</evidence>
<dbReference type="InterPro" id="IPR001867">
    <property type="entry name" value="OmpR/PhoB-type_DNA-bd"/>
</dbReference>
<evidence type="ECO:0000256" key="3">
    <source>
        <dbReference type="ARBA" id="ARBA00023125"/>
    </source>
</evidence>